<keyword evidence="2" id="KW-0418">Kinase</keyword>
<protein>
    <submittedName>
        <fullName evidence="2">Pyruvate kinase-like protein</fullName>
    </submittedName>
</protein>
<dbReference type="InterPro" id="IPR005302">
    <property type="entry name" value="MoCF_Sase_C"/>
</dbReference>
<dbReference type="InterPro" id="IPR011037">
    <property type="entry name" value="Pyrv_Knase-like_insert_dom_sf"/>
</dbReference>
<keyword evidence="2" id="KW-0808">Transferase</keyword>
<evidence type="ECO:0000313" key="3">
    <source>
        <dbReference type="Proteomes" id="UP000326565"/>
    </source>
</evidence>
<gene>
    <name evidence="2" type="ORF">BDV29DRAFT_2094</name>
</gene>
<dbReference type="SUPFAM" id="SSF50800">
    <property type="entry name" value="PK beta-barrel domain-like"/>
    <property type="match status" value="1"/>
</dbReference>
<proteinExistence type="predicted"/>
<feature type="domain" description="MOSC" evidence="1">
    <location>
        <begin position="25"/>
        <end position="189"/>
    </location>
</feature>
<name>A0A5N5XJQ6_9EURO</name>
<evidence type="ECO:0000313" key="2">
    <source>
        <dbReference type="EMBL" id="KAB8079752.1"/>
    </source>
</evidence>
<keyword evidence="3" id="KW-1185">Reference proteome</keyword>
<dbReference type="InterPro" id="IPR052716">
    <property type="entry name" value="MOSC_domain"/>
</dbReference>
<dbReference type="GO" id="GO:0016301">
    <property type="term" value="F:kinase activity"/>
    <property type="evidence" value="ECO:0007669"/>
    <property type="project" value="UniProtKB-KW"/>
</dbReference>
<evidence type="ECO:0000259" key="1">
    <source>
        <dbReference type="PROSITE" id="PS51340"/>
    </source>
</evidence>
<dbReference type="OrthoDB" id="14384at2759"/>
<sequence>MSARSVSRPRVLTVTTSSAHSFSKNAVPSIKLIPGYGMEGDCHAGESVQHRSRLHIKPPPANLRQVHLIPMEVLTQISSTMPSEEMKNQVLTPGALGQNVTTDGIDLLSLGVGTELHFVEDVPGSDGEAVLVITGVRNPCPQIDKFQPGLKERFLVRGEDRRIVKRLAGVMTTVKQGGIIKPGMRLVVCEPSHFVPLDVV</sequence>
<organism evidence="2 3">
    <name type="scientific">Aspergillus leporis</name>
    <dbReference type="NCBI Taxonomy" id="41062"/>
    <lineage>
        <taxon>Eukaryota</taxon>
        <taxon>Fungi</taxon>
        <taxon>Dikarya</taxon>
        <taxon>Ascomycota</taxon>
        <taxon>Pezizomycotina</taxon>
        <taxon>Eurotiomycetes</taxon>
        <taxon>Eurotiomycetidae</taxon>
        <taxon>Eurotiales</taxon>
        <taxon>Aspergillaceae</taxon>
        <taxon>Aspergillus</taxon>
        <taxon>Aspergillus subgen. Circumdati</taxon>
    </lineage>
</organism>
<accession>A0A5N5XJQ6</accession>
<dbReference type="GO" id="GO:0030151">
    <property type="term" value="F:molybdenum ion binding"/>
    <property type="evidence" value="ECO:0007669"/>
    <property type="project" value="InterPro"/>
</dbReference>
<dbReference type="Gene3D" id="2.40.33.20">
    <property type="entry name" value="PK beta-barrel domain-like"/>
    <property type="match status" value="1"/>
</dbReference>
<keyword evidence="2" id="KW-0670">Pyruvate</keyword>
<dbReference type="PROSITE" id="PS51340">
    <property type="entry name" value="MOSC"/>
    <property type="match status" value="1"/>
</dbReference>
<dbReference type="EMBL" id="ML732149">
    <property type="protein sequence ID" value="KAB8079752.1"/>
    <property type="molecule type" value="Genomic_DNA"/>
</dbReference>
<dbReference type="Proteomes" id="UP000326565">
    <property type="component" value="Unassembled WGS sequence"/>
</dbReference>
<dbReference type="PANTHER" id="PTHR36930:SF1">
    <property type="entry name" value="MOSC DOMAIN-CONTAINING PROTEIN"/>
    <property type="match status" value="1"/>
</dbReference>
<dbReference type="PANTHER" id="PTHR36930">
    <property type="entry name" value="METAL-SULFUR CLUSTER BIOSYNTHESIS PROTEINS YUAD-RELATED"/>
    <property type="match status" value="1"/>
</dbReference>
<dbReference type="AlphaFoldDB" id="A0A5N5XJQ6"/>
<dbReference type="Pfam" id="PF03473">
    <property type="entry name" value="MOSC"/>
    <property type="match status" value="1"/>
</dbReference>
<dbReference type="GO" id="GO:0030170">
    <property type="term" value="F:pyridoxal phosphate binding"/>
    <property type="evidence" value="ECO:0007669"/>
    <property type="project" value="InterPro"/>
</dbReference>
<reference evidence="2 3" key="1">
    <citation type="submission" date="2019-04" db="EMBL/GenBank/DDBJ databases">
        <title>Friends and foes A comparative genomics study of 23 Aspergillus species from section Flavi.</title>
        <authorList>
            <consortium name="DOE Joint Genome Institute"/>
            <person name="Kjaerbolling I."/>
            <person name="Vesth T."/>
            <person name="Frisvad J.C."/>
            <person name="Nybo J.L."/>
            <person name="Theobald S."/>
            <person name="Kildgaard S."/>
            <person name="Isbrandt T."/>
            <person name="Kuo A."/>
            <person name="Sato A."/>
            <person name="Lyhne E.K."/>
            <person name="Kogle M.E."/>
            <person name="Wiebenga A."/>
            <person name="Kun R.S."/>
            <person name="Lubbers R.J."/>
            <person name="Makela M.R."/>
            <person name="Barry K."/>
            <person name="Chovatia M."/>
            <person name="Clum A."/>
            <person name="Daum C."/>
            <person name="Haridas S."/>
            <person name="He G."/>
            <person name="LaButti K."/>
            <person name="Lipzen A."/>
            <person name="Mondo S."/>
            <person name="Riley R."/>
            <person name="Salamov A."/>
            <person name="Simmons B.A."/>
            <person name="Magnuson J.K."/>
            <person name="Henrissat B."/>
            <person name="Mortensen U.H."/>
            <person name="Larsen T.O."/>
            <person name="Devries R.P."/>
            <person name="Grigoriev I.V."/>
            <person name="Machida M."/>
            <person name="Baker S.E."/>
            <person name="Andersen M.R."/>
        </authorList>
    </citation>
    <scope>NUCLEOTIDE SEQUENCE [LARGE SCALE GENOMIC DNA]</scope>
    <source>
        <strain evidence="2 3">CBS 151.66</strain>
    </source>
</reference>